<feature type="region of interest" description="Disordered" evidence="6">
    <location>
        <begin position="223"/>
        <end position="243"/>
    </location>
</feature>
<feature type="region of interest" description="Disordered" evidence="6">
    <location>
        <begin position="369"/>
        <end position="407"/>
    </location>
</feature>
<evidence type="ECO:0000313" key="8">
    <source>
        <dbReference type="Proteomes" id="UP000694407"/>
    </source>
</evidence>
<evidence type="ECO:0000256" key="5">
    <source>
        <dbReference type="ARBA" id="ARBA00030565"/>
    </source>
</evidence>
<feature type="compositionally biased region" description="Basic and acidic residues" evidence="6">
    <location>
        <begin position="371"/>
        <end position="380"/>
    </location>
</feature>
<gene>
    <name evidence="7" type="primary">DNAAF8</name>
</gene>
<reference evidence="7" key="2">
    <citation type="submission" date="2025-09" db="UniProtKB">
        <authorList>
            <consortium name="Ensembl"/>
        </authorList>
    </citation>
    <scope>IDENTIFICATION</scope>
</reference>
<keyword evidence="1" id="KW-0963">Cytoplasm</keyword>
<name>A0A8C6EPY1_MARMA</name>
<evidence type="ECO:0000256" key="3">
    <source>
        <dbReference type="ARBA" id="ARBA00024190"/>
    </source>
</evidence>
<organism evidence="7 8">
    <name type="scientific">Marmota marmota marmota</name>
    <name type="common">Alpine marmot</name>
    <dbReference type="NCBI Taxonomy" id="9994"/>
    <lineage>
        <taxon>Eukaryota</taxon>
        <taxon>Metazoa</taxon>
        <taxon>Chordata</taxon>
        <taxon>Craniata</taxon>
        <taxon>Vertebrata</taxon>
        <taxon>Euteleostomi</taxon>
        <taxon>Mammalia</taxon>
        <taxon>Eutheria</taxon>
        <taxon>Euarchontoglires</taxon>
        <taxon>Glires</taxon>
        <taxon>Rodentia</taxon>
        <taxon>Sciuromorpha</taxon>
        <taxon>Sciuridae</taxon>
        <taxon>Xerinae</taxon>
        <taxon>Marmotini</taxon>
        <taxon>Marmota</taxon>
    </lineage>
</organism>
<dbReference type="Pfam" id="PF15773">
    <property type="entry name" value="DAAP1"/>
    <property type="match status" value="1"/>
</dbReference>
<dbReference type="InterPro" id="IPR031531">
    <property type="entry name" value="DNAAF8"/>
</dbReference>
<accession>A0A8C6EPY1</accession>
<dbReference type="GO" id="GO:0120293">
    <property type="term" value="C:dynein axonemal particle"/>
    <property type="evidence" value="ECO:0007669"/>
    <property type="project" value="UniProtKB-SubCell"/>
</dbReference>
<evidence type="ECO:0000256" key="1">
    <source>
        <dbReference type="ARBA" id="ARBA00022490"/>
    </source>
</evidence>
<evidence type="ECO:0000313" key="7">
    <source>
        <dbReference type="Ensembl" id="ENSMMMP00000006911.1"/>
    </source>
</evidence>
<comment type="function">
    <text evidence="2">In cyliated cells, dynein axonemal particle-specific protein required for deployment of ODA to the axoneme. Interacts with outer dynein arm (ODA) subunits.</text>
</comment>
<dbReference type="GeneTree" id="ENSGT00390000015381"/>
<dbReference type="PANTHER" id="PTHR35977">
    <property type="entry name" value="CHROMOSOME 16 OPEN READING FRAME 71"/>
    <property type="match status" value="1"/>
</dbReference>
<reference evidence="7" key="1">
    <citation type="submission" date="2025-08" db="UniProtKB">
        <authorList>
            <consortium name="Ensembl"/>
        </authorList>
    </citation>
    <scope>IDENTIFICATION</scope>
</reference>
<dbReference type="GO" id="GO:0070840">
    <property type="term" value="F:dynein complex binding"/>
    <property type="evidence" value="ECO:0007669"/>
    <property type="project" value="InterPro"/>
</dbReference>
<protein>
    <recommendedName>
        <fullName evidence="4">Dynein axonemal assembly factor 8</fullName>
    </recommendedName>
    <alternativeName>
        <fullName evidence="5">Dynein axonemal-associated protein 1</fullName>
    </alternativeName>
</protein>
<evidence type="ECO:0000256" key="2">
    <source>
        <dbReference type="ARBA" id="ARBA00024177"/>
    </source>
</evidence>
<feature type="compositionally biased region" description="Basic and acidic residues" evidence="6">
    <location>
        <begin position="454"/>
        <end position="465"/>
    </location>
</feature>
<sequence>MTSKDKGVAPTPSSPWDAILEAAKDQVPSLDSDSSLSDCGEEPFIFQRNQPVLIPDLAEELAEDPADDNDSRIWVPLAETSLPEVCGTQTLGPPVLVPVGLATKPGSGQNASTLGLASQEGWSLKNCAETSTFLQTAEETPMLLEGDLGTMSFNTKQFQSPPWDPQGEATLSPEGEVGIEPLSAAWRDSAKRRALRRERRKMIEKEMLHKVTWDALDPACRDQCQSTEPGLRSEAPSEGPREGQLVLSLQQLEEWDLDYILQSLPGREDKQGNGAPRTAWWAADLQQSQAHTAPHSQDRLLEQLALLCAVQSGAPAPARKLPADTPQDTEEQEARSRCASTKPGFQAEPCQKLADGMRLRMEPPTIFMDLRPAESPEPSDHQSSGSSSHSSSDSEEDESEREALKAPHSPAQLVLLHCRSCTCKSQLLQQLRAFRKGIALPQVPARKRPGGQKALEDATERKEQVKLSTEGQSTQTRLQGGHPRALGDPLEPESAREVLMPPLGQL</sequence>
<evidence type="ECO:0000256" key="4">
    <source>
        <dbReference type="ARBA" id="ARBA00024428"/>
    </source>
</evidence>
<comment type="subcellular location">
    <subcellularLocation>
        <location evidence="3">Dynein axonemal particle</location>
    </subcellularLocation>
</comment>
<dbReference type="Ensembl" id="ENSMMMT00000007853.1">
    <property type="protein sequence ID" value="ENSMMMP00000006911.1"/>
    <property type="gene ID" value="ENSMMMG00000006167.1"/>
</dbReference>
<dbReference type="PANTHER" id="PTHR35977:SF1">
    <property type="entry name" value="DYNEIN AXONEMAL ASSEMBLY FACTOR 8"/>
    <property type="match status" value="1"/>
</dbReference>
<dbReference type="Proteomes" id="UP000694407">
    <property type="component" value="Unplaced"/>
</dbReference>
<proteinExistence type="predicted"/>
<keyword evidence="8" id="KW-1185">Reference proteome</keyword>
<feature type="region of interest" description="Disordered" evidence="6">
    <location>
        <begin position="442"/>
        <end position="506"/>
    </location>
</feature>
<dbReference type="AlphaFoldDB" id="A0A8C6EPY1"/>
<feature type="compositionally biased region" description="Low complexity" evidence="6">
    <location>
        <begin position="381"/>
        <end position="391"/>
    </location>
</feature>
<evidence type="ECO:0000256" key="6">
    <source>
        <dbReference type="SAM" id="MobiDB-lite"/>
    </source>
</evidence>
<feature type="region of interest" description="Disordered" evidence="6">
    <location>
        <begin position="315"/>
        <end position="350"/>
    </location>
</feature>
<feature type="compositionally biased region" description="Polar residues" evidence="6">
    <location>
        <begin position="466"/>
        <end position="478"/>
    </location>
</feature>